<dbReference type="AlphaFoldDB" id="A0A2K4ZMX2"/>
<dbReference type="OrthoDB" id="9778037at2"/>
<evidence type="ECO:0000313" key="2">
    <source>
        <dbReference type="EMBL" id="SOY31790.1"/>
    </source>
</evidence>
<dbReference type="Proteomes" id="UP000236311">
    <property type="component" value="Unassembled WGS sequence"/>
</dbReference>
<keyword evidence="1" id="KW-0812">Transmembrane</keyword>
<dbReference type="PANTHER" id="PTHR34351">
    <property type="entry name" value="SLR1927 PROTEIN-RELATED"/>
    <property type="match status" value="1"/>
</dbReference>
<gene>
    <name evidence="2" type="ORF">AMURIS_04538</name>
</gene>
<name>A0A2K4ZMX2_9FIRM</name>
<keyword evidence="1" id="KW-1133">Transmembrane helix</keyword>
<dbReference type="EMBL" id="OFSM01000031">
    <property type="protein sequence ID" value="SOY31790.1"/>
    <property type="molecule type" value="Genomic_DNA"/>
</dbReference>
<dbReference type="RefSeq" id="WP_103241766.1">
    <property type="nucleotide sequence ID" value="NZ_JANJZD010000033.1"/>
</dbReference>
<organism evidence="2 3">
    <name type="scientific">Acetatifactor muris</name>
    <dbReference type="NCBI Taxonomy" id="879566"/>
    <lineage>
        <taxon>Bacteria</taxon>
        <taxon>Bacillati</taxon>
        <taxon>Bacillota</taxon>
        <taxon>Clostridia</taxon>
        <taxon>Lachnospirales</taxon>
        <taxon>Lachnospiraceae</taxon>
        <taxon>Acetatifactor</taxon>
    </lineage>
</organism>
<reference evidence="2 3" key="1">
    <citation type="submission" date="2018-01" db="EMBL/GenBank/DDBJ databases">
        <authorList>
            <person name="Gaut B.S."/>
            <person name="Morton B.R."/>
            <person name="Clegg M.T."/>
            <person name="Duvall M.R."/>
        </authorList>
    </citation>
    <scope>NUCLEOTIDE SEQUENCE [LARGE SCALE GENOMIC DNA]</scope>
    <source>
        <strain evidence="2">GP69</strain>
    </source>
</reference>
<proteinExistence type="predicted"/>
<feature type="transmembrane region" description="Helical" evidence="1">
    <location>
        <begin position="27"/>
        <end position="46"/>
    </location>
</feature>
<sequence length="335" mass="38959">MTRRICYLLLLAAGFFQMMLYDYQGLRFLLCCAVCIPALCFILLLFQFHSCKVTLLTDRIFVSRGDTVKVRVRVRARARGILPISGIWVWMRWHLPGEQGEKQLLRIRGIRRNSIREIPVELTAKHCGRVRIEMKKAVIYDCLGLFSLPVKKGEGVEICITPVIGPVSAQVLETALGNPVSRMGEQEGDLLLRDFLPGDSLHRIYWKLMAKDGEMQVRDMEKSNSFRFFFSFSDAFRSQSENWDRYLDRACSLLYFFAENQPTQTRMEAVWKSGESFFRQEITDVESLQTWIYLLLMQEAAGMPFPEAEIPLLEQEFHLEEDCRLYVGEQCVYEE</sequence>
<keyword evidence="3" id="KW-1185">Reference proteome</keyword>
<evidence type="ECO:0000313" key="3">
    <source>
        <dbReference type="Proteomes" id="UP000236311"/>
    </source>
</evidence>
<evidence type="ECO:0000256" key="1">
    <source>
        <dbReference type="SAM" id="Phobius"/>
    </source>
</evidence>
<accession>A0A2K4ZMX2</accession>
<keyword evidence="1" id="KW-0472">Membrane</keyword>
<protein>
    <submittedName>
        <fullName evidence="2">Uncharacterized protein</fullName>
    </submittedName>
</protein>